<evidence type="ECO:0000259" key="6">
    <source>
        <dbReference type="Pfam" id="PF01694"/>
    </source>
</evidence>
<dbReference type="GO" id="GO:0004252">
    <property type="term" value="F:serine-type endopeptidase activity"/>
    <property type="evidence" value="ECO:0007669"/>
    <property type="project" value="InterPro"/>
</dbReference>
<feature type="transmembrane region" description="Helical" evidence="5">
    <location>
        <begin position="278"/>
        <end position="298"/>
    </location>
</feature>
<evidence type="ECO:0000256" key="3">
    <source>
        <dbReference type="ARBA" id="ARBA00022989"/>
    </source>
</evidence>
<feature type="transmembrane region" description="Helical" evidence="5">
    <location>
        <begin position="175"/>
        <end position="192"/>
    </location>
</feature>
<dbReference type="RefSeq" id="WP_304123911.1">
    <property type="nucleotide sequence ID" value="NZ_DYZA01000233.1"/>
</dbReference>
<comment type="caution">
    <text evidence="7">The sequence shown here is derived from an EMBL/GenBank/DDBJ whole genome shotgun (WGS) entry which is preliminary data.</text>
</comment>
<keyword evidence="2 5" id="KW-0812">Transmembrane</keyword>
<evidence type="ECO:0000256" key="4">
    <source>
        <dbReference type="ARBA" id="ARBA00023136"/>
    </source>
</evidence>
<dbReference type="Pfam" id="PF01694">
    <property type="entry name" value="Rhomboid"/>
    <property type="match status" value="1"/>
</dbReference>
<reference evidence="7" key="2">
    <citation type="submission" date="2021-09" db="EMBL/GenBank/DDBJ databases">
        <authorList>
            <person name="Gilroy R."/>
        </authorList>
    </citation>
    <scope>NUCLEOTIDE SEQUENCE</scope>
    <source>
        <strain evidence="7">ChiGjej2B2-19336</strain>
    </source>
</reference>
<keyword evidence="7" id="KW-0645">Protease</keyword>
<accession>A0A921DSK5</accession>
<gene>
    <name evidence="7" type="ORF">K8W16_11430</name>
</gene>
<reference evidence="7" key="1">
    <citation type="journal article" date="2021" name="PeerJ">
        <title>Extensive microbial diversity within the chicken gut microbiome revealed by metagenomics and culture.</title>
        <authorList>
            <person name="Gilroy R."/>
            <person name="Ravi A."/>
            <person name="Getino M."/>
            <person name="Pursley I."/>
            <person name="Horton D.L."/>
            <person name="Alikhan N.F."/>
            <person name="Baker D."/>
            <person name="Gharbi K."/>
            <person name="Hall N."/>
            <person name="Watson M."/>
            <person name="Adriaenssens E.M."/>
            <person name="Foster-Nyarko E."/>
            <person name="Jarju S."/>
            <person name="Secka A."/>
            <person name="Antonio M."/>
            <person name="Oren A."/>
            <person name="Chaudhuri R.R."/>
            <person name="La Ragione R."/>
            <person name="Hildebrand F."/>
            <person name="Pallen M.J."/>
        </authorList>
    </citation>
    <scope>NUCLEOTIDE SEQUENCE</scope>
    <source>
        <strain evidence="7">ChiGjej2B2-19336</strain>
    </source>
</reference>
<feature type="transmembrane region" description="Helical" evidence="5">
    <location>
        <begin position="199"/>
        <end position="218"/>
    </location>
</feature>
<keyword evidence="7" id="KW-0378">Hydrolase</keyword>
<evidence type="ECO:0000256" key="2">
    <source>
        <dbReference type="ARBA" id="ARBA00022692"/>
    </source>
</evidence>
<dbReference type="Proteomes" id="UP000698963">
    <property type="component" value="Unassembled WGS sequence"/>
</dbReference>
<organism evidence="7 8">
    <name type="scientific">Mailhella massiliensis</name>
    <dbReference type="NCBI Taxonomy" id="1903261"/>
    <lineage>
        <taxon>Bacteria</taxon>
        <taxon>Pseudomonadati</taxon>
        <taxon>Thermodesulfobacteriota</taxon>
        <taxon>Desulfovibrionia</taxon>
        <taxon>Desulfovibrionales</taxon>
        <taxon>Desulfovibrionaceae</taxon>
        <taxon>Mailhella</taxon>
    </lineage>
</organism>
<keyword evidence="4 5" id="KW-0472">Membrane</keyword>
<evidence type="ECO:0000313" key="7">
    <source>
        <dbReference type="EMBL" id="HJD98241.1"/>
    </source>
</evidence>
<name>A0A921DSK5_9BACT</name>
<sequence length="328" mass="36423">MNEIRAPFRHRPRRCISMWRRSARVPATWRVVDFHGPEYMGRQLPALGTKQMELLRLVLDSRDIPYLITGHGSQARAFVPAMFETIARMELADVASEKPLPPPSLTPKHNAHWAMLVMLFLIFWHGLTMGWWPLPFEHVPDPDYWKMCGRLDVTAVRAGEWWRTATALTLHADSLHLFSNVLFGIPFLLLLARRLGLGLTVAAILVSGMLGNAMNALYRDPGYASLGFSTAMFASVGLLCADIVVRSPARGFRRLALPVAAGLAFLATLGSEGQNTDYAAHIFGLLSGFLIGLAVSFAIRHDALPRPMEWLLGCAAPLFLLLCWKAAL</sequence>
<evidence type="ECO:0000313" key="8">
    <source>
        <dbReference type="Proteomes" id="UP000698963"/>
    </source>
</evidence>
<feature type="transmembrane region" description="Helical" evidence="5">
    <location>
        <begin position="224"/>
        <end position="245"/>
    </location>
</feature>
<feature type="transmembrane region" description="Helical" evidence="5">
    <location>
        <begin position="252"/>
        <end position="272"/>
    </location>
</feature>
<dbReference type="AlphaFoldDB" id="A0A921DSK5"/>
<keyword evidence="3 5" id="KW-1133">Transmembrane helix</keyword>
<dbReference type="InterPro" id="IPR035952">
    <property type="entry name" value="Rhomboid-like_sf"/>
</dbReference>
<feature type="transmembrane region" description="Helical" evidence="5">
    <location>
        <begin position="113"/>
        <end position="134"/>
    </location>
</feature>
<dbReference type="EMBL" id="DYZA01000233">
    <property type="protein sequence ID" value="HJD98241.1"/>
    <property type="molecule type" value="Genomic_DNA"/>
</dbReference>
<dbReference type="PANTHER" id="PTHR43066">
    <property type="entry name" value="RHOMBOID-RELATED PROTEIN"/>
    <property type="match status" value="1"/>
</dbReference>
<feature type="domain" description="Peptidase S54 rhomboid" evidence="6">
    <location>
        <begin position="159"/>
        <end position="295"/>
    </location>
</feature>
<protein>
    <submittedName>
        <fullName evidence="7">Rhomboid family intramembrane serine protease</fullName>
    </submittedName>
</protein>
<evidence type="ECO:0000256" key="1">
    <source>
        <dbReference type="ARBA" id="ARBA00004141"/>
    </source>
</evidence>
<proteinExistence type="predicted"/>
<dbReference type="GO" id="GO:0016020">
    <property type="term" value="C:membrane"/>
    <property type="evidence" value="ECO:0007669"/>
    <property type="project" value="UniProtKB-SubCell"/>
</dbReference>
<evidence type="ECO:0000256" key="5">
    <source>
        <dbReference type="SAM" id="Phobius"/>
    </source>
</evidence>
<dbReference type="PANTHER" id="PTHR43066:SF5">
    <property type="entry name" value="RHOMBOID-LIKE PROTEIN 11, CHLOROPLASTIC-RELATED"/>
    <property type="match status" value="1"/>
</dbReference>
<dbReference type="InterPro" id="IPR022764">
    <property type="entry name" value="Peptidase_S54_rhomboid_dom"/>
</dbReference>
<comment type="subcellular location">
    <subcellularLocation>
        <location evidence="1">Membrane</location>
        <topology evidence="1">Multi-pass membrane protein</topology>
    </subcellularLocation>
</comment>
<dbReference type="SUPFAM" id="SSF144091">
    <property type="entry name" value="Rhomboid-like"/>
    <property type="match status" value="1"/>
</dbReference>
<dbReference type="GO" id="GO:0006508">
    <property type="term" value="P:proteolysis"/>
    <property type="evidence" value="ECO:0007669"/>
    <property type="project" value="UniProtKB-KW"/>
</dbReference>
<dbReference type="Gene3D" id="1.20.1540.10">
    <property type="entry name" value="Rhomboid-like"/>
    <property type="match status" value="1"/>
</dbReference>